<dbReference type="CDD" id="cd02440">
    <property type="entry name" value="AdoMet_MTases"/>
    <property type="match status" value="1"/>
</dbReference>
<dbReference type="SUPFAM" id="SSF53335">
    <property type="entry name" value="S-adenosyl-L-methionine-dependent methyltransferases"/>
    <property type="match status" value="1"/>
</dbReference>
<evidence type="ECO:0000256" key="3">
    <source>
        <dbReference type="ARBA" id="ARBA00022691"/>
    </source>
</evidence>
<proteinExistence type="inferred from homology"/>
<name>A0A4P8EIF8_9RHOB</name>
<evidence type="ECO:0000313" key="8">
    <source>
        <dbReference type="EMBL" id="QCO56709.1"/>
    </source>
</evidence>
<dbReference type="Pfam" id="PF05175">
    <property type="entry name" value="MTS"/>
    <property type="match status" value="1"/>
</dbReference>
<dbReference type="PROSITE" id="PS00092">
    <property type="entry name" value="N6_MTASE"/>
    <property type="match status" value="1"/>
</dbReference>
<dbReference type="InterPro" id="IPR029063">
    <property type="entry name" value="SAM-dependent_MTases_sf"/>
</dbReference>
<feature type="binding site" evidence="5">
    <location>
        <position position="140"/>
    </location>
    <ligand>
        <name>S-adenosyl-L-methionine</name>
        <dbReference type="ChEBI" id="CHEBI:59789"/>
    </ligand>
</feature>
<dbReference type="InterPro" id="IPR040758">
    <property type="entry name" value="PrmC_N"/>
</dbReference>
<evidence type="ECO:0000259" key="6">
    <source>
        <dbReference type="Pfam" id="PF05175"/>
    </source>
</evidence>
<organism evidence="8 9">
    <name type="scientific">Pseudorhodobacter turbinis</name>
    <dbReference type="NCBI Taxonomy" id="2500533"/>
    <lineage>
        <taxon>Bacteria</taxon>
        <taxon>Pseudomonadati</taxon>
        <taxon>Pseudomonadota</taxon>
        <taxon>Alphaproteobacteria</taxon>
        <taxon>Rhodobacterales</taxon>
        <taxon>Paracoccaceae</taxon>
        <taxon>Pseudorhodobacter</taxon>
    </lineage>
</organism>
<feature type="domain" description="Methyltransferase small" evidence="6">
    <location>
        <begin position="101"/>
        <end position="186"/>
    </location>
</feature>
<dbReference type="EMBL" id="CP039965">
    <property type="protein sequence ID" value="QCO56709.1"/>
    <property type="molecule type" value="Genomic_DNA"/>
</dbReference>
<feature type="binding site" evidence="5">
    <location>
        <position position="167"/>
    </location>
    <ligand>
        <name>S-adenosyl-L-methionine</name>
        <dbReference type="ChEBI" id="CHEBI:59789"/>
    </ligand>
</feature>
<evidence type="ECO:0000256" key="5">
    <source>
        <dbReference type="HAMAP-Rule" id="MF_02126"/>
    </source>
</evidence>
<evidence type="ECO:0000256" key="2">
    <source>
        <dbReference type="ARBA" id="ARBA00022679"/>
    </source>
</evidence>
<dbReference type="InterPro" id="IPR050320">
    <property type="entry name" value="N5-glutamine_MTase"/>
</dbReference>
<dbReference type="Gene3D" id="1.10.8.10">
    <property type="entry name" value="DNA helicase RuvA subunit, C-terminal domain"/>
    <property type="match status" value="1"/>
</dbReference>
<dbReference type="GO" id="GO:0032259">
    <property type="term" value="P:methylation"/>
    <property type="evidence" value="ECO:0007669"/>
    <property type="project" value="UniProtKB-KW"/>
</dbReference>
<dbReference type="OrthoDB" id="9800643at2"/>
<dbReference type="AlphaFoldDB" id="A0A4P8EIF8"/>
<dbReference type="InterPro" id="IPR004556">
    <property type="entry name" value="HemK-like"/>
</dbReference>
<evidence type="ECO:0000259" key="7">
    <source>
        <dbReference type="Pfam" id="PF17827"/>
    </source>
</evidence>
<evidence type="ECO:0000313" key="9">
    <source>
        <dbReference type="Proteomes" id="UP000298631"/>
    </source>
</evidence>
<keyword evidence="2 5" id="KW-0808">Transferase</keyword>
<dbReference type="RefSeq" id="WP_137194488.1">
    <property type="nucleotide sequence ID" value="NZ_CP039965.1"/>
</dbReference>
<dbReference type="Pfam" id="PF17827">
    <property type="entry name" value="PrmC_N"/>
    <property type="match status" value="1"/>
</dbReference>
<dbReference type="GO" id="GO:0102559">
    <property type="term" value="F:peptide chain release factor N(5)-glutamine methyltransferase activity"/>
    <property type="evidence" value="ECO:0007669"/>
    <property type="project" value="UniProtKB-EC"/>
</dbReference>
<keyword evidence="8" id="KW-0614">Plasmid</keyword>
<dbReference type="InterPro" id="IPR019874">
    <property type="entry name" value="RF_methyltr_PrmC"/>
</dbReference>
<dbReference type="KEGG" id="pseb:EOK75_12870"/>
<feature type="binding site" evidence="5">
    <location>
        <begin position="117"/>
        <end position="121"/>
    </location>
    <ligand>
        <name>S-adenosyl-L-methionine</name>
        <dbReference type="ChEBI" id="CHEBI:59789"/>
    </ligand>
</feature>
<dbReference type="Proteomes" id="UP000298631">
    <property type="component" value="Plasmid unnamed1"/>
</dbReference>
<dbReference type="HAMAP" id="MF_02126">
    <property type="entry name" value="RF_methyltr_PrmC"/>
    <property type="match status" value="1"/>
</dbReference>
<dbReference type="GO" id="GO:0003676">
    <property type="term" value="F:nucleic acid binding"/>
    <property type="evidence" value="ECO:0007669"/>
    <property type="project" value="InterPro"/>
</dbReference>
<reference evidence="8 9" key="1">
    <citation type="submission" date="2019-05" db="EMBL/GenBank/DDBJ databases">
        <title>Pseudorhodobacter turbinis sp. nov., isolated from the gut of the Korean turban shell.</title>
        <authorList>
            <person name="Jeong Y.-S."/>
            <person name="Kang W.-R."/>
            <person name="Bae J.-W."/>
        </authorList>
    </citation>
    <scope>NUCLEOTIDE SEQUENCE [LARGE SCALE GENOMIC DNA]</scope>
    <source>
        <strain evidence="8 9">S12M18</strain>
        <plasmid evidence="8 9">unnamed1</plasmid>
    </source>
</reference>
<accession>A0A4P8EIF8</accession>
<dbReference type="PANTHER" id="PTHR18895">
    <property type="entry name" value="HEMK METHYLTRANSFERASE"/>
    <property type="match status" value="1"/>
</dbReference>
<keyword evidence="1 5" id="KW-0489">Methyltransferase</keyword>
<protein>
    <recommendedName>
        <fullName evidence="5">Release factor glutamine methyltransferase</fullName>
        <shortName evidence="5">RF MTase</shortName>
        <ecNumber evidence="5">2.1.1.297</ecNumber>
    </recommendedName>
    <alternativeName>
        <fullName evidence="5">N5-glutamine methyltransferase PrmC</fullName>
    </alternativeName>
    <alternativeName>
        <fullName evidence="5">Protein-(glutamine-N5) MTase PrmC</fullName>
    </alternativeName>
    <alternativeName>
        <fullName evidence="5">Protein-glutamine N-methyltransferase PrmC</fullName>
    </alternativeName>
</protein>
<dbReference type="Gene3D" id="3.40.50.150">
    <property type="entry name" value="Vaccinia Virus protein VP39"/>
    <property type="match status" value="1"/>
</dbReference>
<comment type="similarity">
    <text evidence="5">Belongs to the protein N5-glutamine methyltransferase family. PrmC subfamily.</text>
</comment>
<dbReference type="NCBIfam" id="TIGR03534">
    <property type="entry name" value="RF_mod_PrmC"/>
    <property type="match status" value="1"/>
</dbReference>
<feature type="binding site" evidence="5">
    <location>
        <begin position="181"/>
        <end position="184"/>
    </location>
    <ligand>
        <name>substrate</name>
    </ligand>
</feature>
<feature type="binding site" evidence="5">
    <location>
        <position position="181"/>
    </location>
    <ligand>
        <name>S-adenosyl-L-methionine</name>
        <dbReference type="ChEBI" id="CHEBI:59789"/>
    </ligand>
</feature>
<comment type="catalytic activity">
    <reaction evidence="4 5">
        <text>L-glutaminyl-[peptide chain release factor] + S-adenosyl-L-methionine = N(5)-methyl-L-glutaminyl-[peptide chain release factor] + S-adenosyl-L-homocysteine + H(+)</text>
        <dbReference type="Rhea" id="RHEA:42896"/>
        <dbReference type="Rhea" id="RHEA-COMP:10271"/>
        <dbReference type="Rhea" id="RHEA-COMP:10272"/>
        <dbReference type="ChEBI" id="CHEBI:15378"/>
        <dbReference type="ChEBI" id="CHEBI:30011"/>
        <dbReference type="ChEBI" id="CHEBI:57856"/>
        <dbReference type="ChEBI" id="CHEBI:59789"/>
        <dbReference type="ChEBI" id="CHEBI:61891"/>
        <dbReference type="EC" id="2.1.1.297"/>
    </reaction>
</comment>
<feature type="domain" description="Release factor glutamine methyltransferase N-terminal" evidence="7">
    <location>
        <begin position="6"/>
        <end position="76"/>
    </location>
</feature>
<evidence type="ECO:0000256" key="4">
    <source>
        <dbReference type="ARBA" id="ARBA00048391"/>
    </source>
</evidence>
<keyword evidence="9" id="KW-1185">Reference proteome</keyword>
<dbReference type="NCBIfam" id="TIGR00536">
    <property type="entry name" value="hemK_fam"/>
    <property type="match status" value="1"/>
</dbReference>
<geneLocation type="plasmid" evidence="8 9">
    <name>unnamed1</name>
</geneLocation>
<dbReference type="InterPro" id="IPR007848">
    <property type="entry name" value="Small_mtfrase_dom"/>
</dbReference>
<dbReference type="InterPro" id="IPR002052">
    <property type="entry name" value="DNA_methylase_N6_adenine_CS"/>
</dbReference>
<evidence type="ECO:0000256" key="1">
    <source>
        <dbReference type="ARBA" id="ARBA00022603"/>
    </source>
</evidence>
<dbReference type="PANTHER" id="PTHR18895:SF74">
    <property type="entry name" value="MTRF1L RELEASE FACTOR GLUTAMINE METHYLTRANSFERASE"/>
    <property type="match status" value="1"/>
</dbReference>
<sequence>MIILAARRSGVERLTAAGVPDAAQDVAMLLAHVLGVSRADLALMSPQTLLSCAQVAGFEVAISARAARQPLSHITGQRLFWGRSFIVTPDVLDPRPETETLIAAALAHPFASVLDLGTGSGCILLSLLADRTAARGLGVDISAPALAVAARNQARLGVSALWAQGSWFDPVQGRFDLIVSNPPYIAVDEMAALSPEVQGWEPHLALTPGGDGLAPYRIISATAPKHLTATGRLVVEIGPSQGAAVAALFRAAGFKRVEILLDLDGRGRVVSGQLGEVV</sequence>
<dbReference type="EC" id="2.1.1.297" evidence="5"/>
<gene>
    <name evidence="5 8" type="primary">prmC</name>
    <name evidence="8" type="ORF">EOK75_12870</name>
</gene>
<comment type="function">
    <text evidence="5">Methylates the class 1 translation termination release factors RF1/PrfA and RF2/PrfB on the glutamine residue of the universally conserved GGQ motif.</text>
</comment>
<keyword evidence="3 5" id="KW-0949">S-adenosyl-L-methionine</keyword>